<dbReference type="EMBL" id="BAABDQ010000002">
    <property type="protein sequence ID" value="GAA3535664.1"/>
    <property type="molecule type" value="Genomic_DNA"/>
</dbReference>
<reference evidence="2" key="1">
    <citation type="journal article" date="2019" name="Int. J. Syst. Evol. Microbiol.">
        <title>The Global Catalogue of Microorganisms (GCM) 10K type strain sequencing project: providing services to taxonomists for standard genome sequencing and annotation.</title>
        <authorList>
            <consortium name="The Broad Institute Genomics Platform"/>
            <consortium name="The Broad Institute Genome Sequencing Center for Infectious Disease"/>
            <person name="Wu L."/>
            <person name="Ma J."/>
        </authorList>
    </citation>
    <scope>NUCLEOTIDE SEQUENCE [LARGE SCALE GENOMIC DNA]</scope>
    <source>
        <strain evidence="2">JCM 17326</strain>
    </source>
</reference>
<sequence>MGALMNHRRRYGEASGIVFWIAEQESCCLDDAVNGVEDERSLGGGVLTGVSGGCLVGLVSGDELHYSWCDAAVAEHGDHGVSECVPG</sequence>
<organism evidence="1 2">
    <name type="scientific">Nonomuraea rosea</name>
    <dbReference type="NCBI Taxonomy" id="638574"/>
    <lineage>
        <taxon>Bacteria</taxon>
        <taxon>Bacillati</taxon>
        <taxon>Actinomycetota</taxon>
        <taxon>Actinomycetes</taxon>
        <taxon>Streptosporangiales</taxon>
        <taxon>Streptosporangiaceae</taxon>
        <taxon>Nonomuraea</taxon>
    </lineage>
</organism>
<accession>A0ABP6VIT8</accession>
<proteinExistence type="predicted"/>
<name>A0ABP6VIT8_9ACTN</name>
<gene>
    <name evidence="1" type="ORF">GCM10022419_014120</name>
</gene>
<keyword evidence="2" id="KW-1185">Reference proteome</keyword>
<comment type="caution">
    <text evidence="1">The sequence shown here is derived from an EMBL/GenBank/DDBJ whole genome shotgun (WGS) entry which is preliminary data.</text>
</comment>
<protein>
    <submittedName>
        <fullName evidence="1">Uncharacterized protein</fullName>
    </submittedName>
</protein>
<evidence type="ECO:0000313" key="1">
    <source>
        <dbReference type="EMBL" id="GAA3535664.1"/>
    </source>
</evidence>
<dbReference type="Proteomes" id="UP001500630">
    <property type="component" value="Unassembled WGS sequence"/>
</dbReference>
<evidence type="ECO:0000313" key="2">
    <source>
        <dbReference type="Proteomes" id="UP001500630"/>
    </source>
</evidence>